<protein>
    <submittedName>
        <fullName evidence="1">Uncharacterized protein</fullName>
    </submittedName>
</protein>
<dbReference type="EMBL" id="UINC01123966">
    <property type="protein sequence ID" value="SVD00791.1"/>
    <property type="molecule type" value="Genomic_DNA"/>
</dbReference>
<sequence>VFLDQGTQLPVPLIGLRNLNLIFYFKEAIARKESSSN</sequence>
<name>A0A382RVV5_9ZZZZ</name>
<reference evidence="1" key="1">
    <citation type="submission" date="2018-05" db="EMBL/GenBank/DDBJ databases">
        <authorList>
            <person name="Lanie J.A."/>
            <person name="Ng W.-L."/>
            <person name="Kazmierczak K.M."/>
            <person name="Andrzejewski T.M."/>
            <person name="Davidsen T.M."/>
            <person name="Wayne K.J."/>
            <person name="Tettelin H."/>
            <person name="Glass J.I."/>
            <person name="Rusch D."/>
            <person name="Podicherti R."/>
            <person name="Tsui H.-C.T."/>
            <person name="Winkler M.E."/>
        </authorList>
    </citation>
    <scope>NUCLEOTIDE SEQUENCE</scope>
</reference>
<evidence type="ECO:0000313" key="1">
    <source>
        <dbReference type="EMBL" id="SVD00791.1"/>
    </source>
</evidence>
<dbReference type="AlphaFoldDB" id="A0A382RVV5"/>
<gene>
    <name evidence="1" type="ORF">METZ01_LOCUS353645</name>
</gene>
<organism evidence="1">
    <name type="scientific">marine metagenome</name>
    <dbReference type="NCBI Taxonomy" id="408172"/>
    <lineage>
        <taxon>unclassified sequences</taxon>
        <taxon>metagenomes</taxon>
        <taxon>ecological metagenomes</taxon>
    </lineage>
</organism>
<accession>A0A382RVV5</accession>
<proteinExistence type="predicted"/>
<feature type="non-terminal residue" evidence="1">
    <location>
        <position position="1"/>
    </location>
</feature>